<evidence type="ECO:0000313" key="13">
    <source>
        <dbReference type="Proteomes" id="UP000190951"/>
    </source>
</evidence>
<dbReference type="RefSeq" id="WP_077834905.1">
    <property type="nucleotide sequence ID" value="NZ_CP096983.1"/>
</dbReference>
<reference evidence="12 13" key="1">
    <citation type="submission" date="2022-04" db="EMBL/GenBank/DDBJ databases">
        <title>Genome sequence of C. roseum typestrain.</title>
        <authorList>
            <person name="Poehlein A."/>
            <person name="Schoch T."/>
            <person name="Duerre P."/>
            <person name="Daniel R."/>
        </authorList>
    </citation>
    <scope>NUCLEOTIDE SEQUENCE [LARGE SCALE GENOMIC DNA]</scope>
    <source>
        <strain evidence="12 13">DSM 7320</strain>
    </source>
</reference>
<dbReference type="InterPro" id="IPR028939">
    <property type="entry name" value="P5C_Rdtase_cat_N"/>
</dbReference>
<keyword evidence="6 9" id="KW-0521">NADP</keyword>
<dbReference type="EC" id="1.5.1.2" evidence="9 10"/>
<comment type="function">
    <text evidence="8 9">Catalyzes the reduction of 1-pyrroline-5-carboxylate (PCA) to L-proline.</text>
</comment>
<accession>A0A1S8KZE2</accession>
<dbReference type="Proteomes" id="UP000190951">
    <property type="component" value="Chromosome"/>
</dbReference>
<dbReference type="InterPro" id="IPR029036">
    <property type="entry name" value="P5CR_dimer"/>
</dbReference>
<proteinExistence type="inferred from homology"/>
<dbReference type="PANTHER" id="PTHR11645:SF0">
    <property type="entry name" value="PYRROLINE-5-CARBOXYLATE REDUCTASE 3"/>
    <property type="match status" value="1"/>
</dbReference>
<feature type="binding site" evidence="11">
    <location>
        <begin position="8"/>
        <end position="13"/>
    </location>
    <ligand>
        <name>NADP(+)</name>
        <dbReference type="ChEBI" id="CHEBI:58349"/>
    </ligand>
</feature>
<evidence type="ECO:0000256" key="1">
    <source>
        <dbReference type="ARBA" id="ARBA00004496"/>
    </source>
</evidence>
<dbReference type="GO" id="GO:0055129">
    <property type="term" value="P:L-proline biosynthetic process"/>
    <property type="evidence" value="ECO:0007669"/>
    <property type="project" value="UniProtKB-UniRule"/>
</dbReference>
<dbReference type="PANTHER" id="PTHR11645">
    <property type="entry name" value="PYRROLINE-5-CARBOXYLATE REDUCTASE"/>
    <property type="match status" value="1"/>
</dbReference>
<dbReference type="InterPro" id="IPR000304">
    <property type="entry name" value="Pyrroline-COOH_reductase"/>
</dbReference>
<evidence type="ECO:0000256" key="8">
    <source>
        <dbReference type="ARBA" id="ARBA00058118"/>
    </source>
</evidence>
<name>A0A1S8KZE2_9CLOT</name>
<dbReference type="GO" id="GO:0004735">
    <property type="term" value="F:pyrroline-5-carboxylate reductase activity"/>
    <property type="evidence" value="ECO:0007669"/>
    <property type="project" value="UniProtKB-UniRule"/>
</dbReference>
<dbReference type="FunFam" id="1.10.3730.10:FF:000001">
    <property type="entry name" value="Pyrroline-5-carboxylate reductase"/>
    <property type="match status" value="1"/>
</dbReference>
<organism evidence="12 13">
    <name type="scientific">Clostridium felsineum</name>
    <dbReference type="NCBI Taxonomy" id="36839"/>
    <lineage>
        <taxon>Bacteria</taxon>
        <taxon>Bacillati</taxon>
        <taxon>Bacillota</taxon>
        <taxon>Clostridia</taxon>
        <taxon>Eubacteriales</taxon>
        <taxon>Clostridiaceae</taxon>
        <taxon>Clostridium</taxon>
    </lineage>
</organism>
<evidence type="ECO:0000256" key="11">
    <source>
        <dbReference type="PIRSR" id="PIRSR000193-1"/>
    </source>
</evidence>
<dbReference type="NCBIfam" id="TIGR00112">
    <property type="entry name" value="proC"/>
    <property type="match status" value="1"/>
</dbReference>
<comment type="similarity">
    <text evidence="2 9">Belongs to the pyrroline-5-carboxylate reductase family.</text>
</comment>
<dbReference type="Pfam" id="PF03807">
    <property type="entry name" value="F420_oxidored"/>
    <property type="match status" value="1"/>
</dbReference>
<dbReference type="KEGG" id="crw:CROST_041540"/>
<keyword evidence="3 9" id="KW-0963">Cytoplasm</keyword>
<keyword evidence="4 9" id="KW-0028">Amino-acid biosynthesis</keyword>
<keyword evidence="7 9" id="KW-0560">Oxidoreductase</keyword>
<evidence type="ECO:0000256" key="4">
    <source>
        <dbReference type="ARBA" id="ARBA00022605"/>
    </source>
</evidence>
<evidence type="ECO:0000256" key="6">
    <source>
        <dbReference type="ARBA" id="ARBA00022857"/>
    </source>
</evidence>
<dbReference type="STRING" id="84029.CROST_37710"/>
<evidence type="ECO:0000256" key="5">
    <source>
        <dbReference type="ARBA" id="ARBA00022650"/>
    </source>
</evidence>
<gene>
    <name evidence="9 12" type="primary">proC</name>
    <name evidence="12" type="ORF">CROST_041540</name>
</gene>
<feature type="binding site" evidence="11">
    <location>
        <position position="57"/>
    </location>
    <ligand>
        <name>NADPH</name>
        <dbReference type="ChEBI" id="CHEBI:57783"/>
    </ligand>
</feature>
<comment type="subcellular location">
    <subcellularLocation>
        <location evidence="1 9">Cytoplasm</location>
    </subcellularLocation>
</comment>
<evidence type="ECO:0000256" key="7">
    <source>
        <dbReference type="ARBA" id="ARBA00023002"/>
    </source>
</evidence>
<dbReference type="FunFam" id="3.40.50.720:FF:000190">
    <property type="entry name" value="Pyrroline-5-carboxylate reductase"/>
    <property type="match status" value="1"/>
</dbReference>
<dbReference type="EMBL" id="CP096983">
    <property type="protein sequence ID" value="URZ13388.1"/>
    <property type="molecule type" value="Genomic_DNA"/>
</dbReference>
<evidence type="ECO:0000256" key="2">
    <source>
        <dbReference type="ARBA" id="ARBA00005525"/>
    </source>
</evidence>
<sequence>MRSKVGFIGCGNMAQAIIKGMVKAKVIENSSIMVSNPSSEKLEKIKEECGVSITNDNKQIALESDIIVLSVKPNKYEEVIDEIKELVQKTAVIVIIAAGVSIEKTRIMFKNNKISVVRAMPNTPALVGEAMTAVAPCKEINEAELKEVMEIFNAFGKCEIVDEKLMDVVTGVSGSSPAYVYMFIEAMADAAVLNGMPREKAYKFAAQSVLGAAKMVLETGNHPGKLKDDVCSPSGTTIEAVYTLEKIGFRSSVISAVDACVKKSKLMSK</sequence>
<dbReference type="HAMAP" id="MF_01925">
    <property type="entry name" value="P5C_reductase"/>
    <property type="match status" value="1"/>
</dbReference>
<evidence type="ECO:0000256" key="10">
    <source>
        <dbReference type="NCBIfam" id="TIGR00112"/>
    </source>
</evidence>
<dbReference type="PIRSF" id="PIRSF000193">
    <property type="entry name" value="Pyrrol-5-carb_rd"/>
    <property type="match status" value="1"/>
</dbReference>
<evidence type="ECO:0000313" key="12">
    <source>
        <dbReference type="EMBL" id="URZ13388.1"/>
    </source>
</evidence>
<comment type="pathway">
    <text evidence="9">Amino-acid biosynthesis; L-proline biosynthesis; L-proline from L-glutamate 5-semialdehyde: step 1/1.</text>
</comment>
<comment type="catalytic activity">
    <reaction evidence="9">
        <text>L-proline + NADP(+) = (S)-1-pyrroline-5-carboxylate + NADPH + 2 H(+)</text>
        <dbReference type="Rhea" id="RHEA:14109"/>
        <dbReference type="ChEBI" id="CHEBI:15378"/>
        <dbReference type="ChEBI" id="CHEBI:17388"/>
        <dbReference type="ChEBI" id="CHEBI:57783"/>
        <dbReference type="ChEBI" id="CHEBI:58349"/>
        <dbReference type="ChEBI" id="CHEBI:60039"/>
        <dbReference type="EC" id="1.5.1.2"/>
    </reaction>
</comment>
<protein>
    <recommendedName>
        <fullName evidence="9 10">Pyrroline-5-carboxylate reductase</fullName>
        <shortName evidence="9">P5C reductase</shortName>
        <shortName evidence="9">P5CR</shortName>
        <ecNumber evidence="9 10">1.5.1.2</ecNumber>
    </recommendedName>
    <alternativeName>
        <fullName evidence="9">PCA reductase</fullName>
    </alternativeName>
</protein>
<dbReference type="InterPro" id="IPR008927">
    <property type="entry name" value="6-PGluconate_DH-like_C_sf"/>
</dbReference>
<dbReference type="Gene3D" id="3.40.50.720">
    <property type="entry name" value="NAD(P)-binding Rossmann-like Domain"/>
    <property type="match status" value="1"/>
</dbReference>
<evidence type="ECO:0000256" key="9">
    <source>
        <dbReference type="HAMAP-Rule" id="MF_01925"/>
    </source>
</evidence>
<comment type="catalytic activity">
    <reaction evidence="9">
        <text>L-proline + NAD(+) = (S)-1-pyrroline-5-carboxylate + NADH + 2 H(+)</text>
        <dbReference type="Rhea" id="RHEA:14105"/>
        <dbReference type="ChEBI" id="CHEBI:15378"/>
        <dbReference type="ChEBI" id="CHEBI:17388"/>
        <dbReference type="ChEBI" id="CHEBI:57540"/>
        <dbReference type="ChEBI" id="CHEBI:57945"/>
        <dbReference type="ChEBI" id="CHEBI:60039"/>
        <dbReference type="EC" id="1.5.1.2"/>
    </reaction>
</comment>
<dbReference type="SUPFAM" id="SSF51735">
    <property type="entry name" value="NAD(P)-binding Rossmann-fold domains"/>
    <property type="match status" value="1"/>
</dbReference>
<dbReference type="SUPFAM" id="SSF48179">
    <property type="entry name" value="6-phosphogluconate dehydrogenase C-terminal domain-like"/>
    <property type="match status" value="1"/>
</dbReference>
<dbReference type="Pfam" id="PF14748">
    <property type="entry name" value="P5CR_dimer"/>
    <property type="match status" value="1"/>
</dbReference>
<dbReference type="Gene3D" id="1.10.3730.10">
    <property type="entry name" value="ProC C-terminal domain-like"/>
    <property type="match status" value="1"/>
</dbReference>
<keyword evidence="5 9" id="KW-0641">Proline biosynthesis</keyword>
<evidence type="ECO:0000256" key="3">
    <source>
        <dbReference type="ARBA" id="ARBA00022490"/>
    </source>
</evidence>
<keyword evidence="13" id="KW-1185">Reference proteome</keyword>
<dbReference type="AlphaFoldDB" id="A0A1S8KZE2"/>
<dbReference type="InterPro" id="IPR036291">
    <property type="entry name" value="NAD(P)-bd_dom_sf"/>
</dbReference>
<dbReference type="GO" id="GO:0005737">
    <property type="term" value="C:cytoplasm"/>
    <property type="evidence" value="ECO:0007669"/>
    <property type="project" value="UniProtKB-SubCell"/>
</dbReference>